<dbReference type="Pfam" id="PF01458">
    <property type="entry name" value="SUFBD_core"/>
    <property type="match status" value="1"/>
</dbReference>
<dbReference type="InterPro" id="IPR055346">
    <property type="entry name" value="Fe-S_cluster_assembly_SufBD"/>
</dbReference>
<reference evidence="6" key="1">
    <citation type="submission" date="2016-04" db="EMBL/GenBank/DDBJ databases">
        <title>Complete Genome Sequences of Twelve Strains of a Stable Defined Moderately Diverse Mouse Microbiota 2 (sDMDMm2).</title>
        <authorList>
            <person name="Uchimura Y."/>
            <person name="Wyss M."/>
            <person name="Brugiroux S."/>
            <person name="Limenitakis J.P."/>
            <person name="Stecher B."/>
            <person name="McCoy K.D."/>
            <person name="Macpherson A.J."/>
        </authorList>
    </citation>
    <scope>NUCLEOTIDE SEQUENCE [LARGE SCALE GENOMIC DNA]</scope>
    <source>
        <strain evidence="6">YL27</strain>
    </source>
</reference>
<sequence length="447" mass="49104">MSSIDQYISLYRDNAADIDAHSAPAINALRPAALEALEGAKLPTMRTEGYEKTSIEDMLAPDFGVNISRVHIPVNVAATFKCEVPRMSTVMGFVLNDSFIPAEGNAQRLPQGVIFGSLAKVAADCPELVERYYGKTAPSGNVGVALNTLLVQDGVIVYVPRGVRLEKPLQLVNIFSSSVPLAAFRRVLVIVDDDASAQILVCDHTQDCDRAYLAQQVVEIIVGRNASLELYDMEESSAMTSRWSMTYATQREGSHLVLNGTTLSNGTTRNDYTIDILGEHCDTFLGGMAIGSAKQHIDNDSTVNHRAPRCHSRQMFKYILDDDARGAFEGGITVHPGAILTEAYQSNRNLLASDGARMHTKPQLLIYCDDVKCSHGATTGQLDQDALFYMRQRGISEKTARTMLMQAFMADVIDTVGLEGLRDRLRHLVEMRLHGRTSFCGDCHIQQ</sequence>
<proteinExistence type="inferred from homology"/>
<dbReference type="GO" id="GO:0016226">
    <property type="term" value="P:iron-sulfur cluster assembly"/>
    <property type="evidence" value="ECO:0007669"/>
    <property type="project" value="InterPro"/>
</dbReference>
<evidence type="ECO:0000256" key="1">
    <source>
        <dbReference type="ARBA" id="ARBA00043967"/>
    </source>
</evidence>
<comment type="similarity">
    <text evidence="1">Belongs to the iron-sulfur cluster assembly SufBD family.</text>
</comment>
<dbReference type="Proteomes" id="UP000186351">
    <property type="component" value="Chromosome"/>
</dbReference>
<dbReference type="GeneID" id="65537116"/>
<dbReference type="InterPro" id="IPR045595">
    <property type="entry name" value="SufBD_N"/>
</dbReference>
<dbReference type="OrthoDB" id="9768262at2"/>
<gene>
    <name evidence="5" type="primary">sufD</name>
    <name evidence="4" type="ORF">A4V02_09570</name>
    <name evidence="5" type="ORF">E5333_07615</name>
</gene>
<dbReference type="KEGG" id="pary:A4V02_09570"/>
<accession>A0A1B1SAX2</accession>
<reference evidence="5 7" key="3">
    <citation type="submission" date="2019-04" db="EMBL/GenBank/DDBJ databases">
        <title>Microbes associate with the intestines of laboratory mice.</title>
        <authorList>
            <person name="Navarre W."/>
            <person name="Wong E."/>
            <person name="Huang K."/>
            <person name="Tropini C."/>
            <person name="Ng K."/>
            <person name="Yu B."/>
        </authorList>
    </citation>
    <scope>NUCLEOTIDE SEQUENCE [LARGE SCALE GENOMIC DNA]</scope>
    <source>
        <strain evidence="5 7">NM06_A21</strain>
    </source>
</reference>
<dbReference type="Pfam" id="PF19295">
    <property type="entry name" value="SufBD_N"/>
    <property type="match status" value="1"/>
</dbReference>
<name>A0A1B1SAX2_9BACT</name>
<evidence type="ECO:0000259" key="3">
    <source>
        <dbReference type="Pfam" id="PF19295"/>
    </source>
</evidence>
<evidence type="ECO:0000313" key="4">
    <source>
        <dbReference type="EMBL" id="ANU63946.1"/>
    </source>
</evidence>
<evidence type="ECO:0000259" key="2">
    <source>
        <dbReference type="Pfam" id="PF01458"/>
    </source>
</evidence>
<dbReference type="InterPro" id="IPR000825">
    <property type="entry name" value="SUF_FeS_clus_asmbl_SufBD_core"/>
</dbReference>
<dbReference type="InterPro" id="IPR037284">
    <property type="entry name" value="SUF_FeS_clus_asmbl_SufBD_sf"/>
</dbReference>
<reference evidence="4" key="2">
    <citation type="submission" date="2017-04" db="EMBL/GenBank/DDBJ databases">
        <title>Complete Genome Sequences of Twelve Strains of a Stable Defined Moderately Diverse Mouse Microbiota 2 (sDMDMm2).</title>
        <authorList>
            <person name="Uchimura Y."/>
            <person name="Wyss M."/>
            <person name="Brugiroux S."/>
            <person name="Limenitakis J.P."/>
            <person name="Stecher B."/>
            <person name="McCoy K.D."/>
            <person name="Macpherson A.J."/>
        </authorList>
    </citation>
    <scope>NUCLEOTIDE SEQUENCE</scope>
    <source>
        <strain evidence="4">YL27</strain>
    </source>
</reference>
<organism evidence="4 6">
    <name type="scientific">Muribaculum intestinale</name>
    <dbReference type="NCBI Taxonomy" id="1796646"/>
    <lineage>
        <taxon>Bacteria</taxon>
        <taxon>Pseudomonadati</taxon>
        <taxon>Bacteroidota</taxon>
        <taxon>Bacteroidia</taxon>
        <taxon>Bacteroidales</taxon>
        <taxon>Muribaculaceae</taxon>
        <taxon>Muribaculum</taxon>
    </lineage>
</organism>
<dbReference type="InterPro" id="IPR011542">
    <property type="entry name" value="SUF_FeS_clus_asmbl_SufD"/>
</dbReference>
<dbReference type="RefSeq" id="WP_068961245.1">
    <property type="nucleotide sequence ID" value="NZ_CAJTAP010000003.1"/>
</dbReference>
<dbReference type="EMBL" id="CP015402">
    <property type="protein sequence ID" value="ANU63946.1"/>
    <property type="molecule type" value="Genomic_DNA"/>
</dbReference>
<protein>
    <submittedName>
        <fullName evidence="4">Fe-S cluster assembly protein SufD</fullName>
    </submittedName>
</protein>
<dbReference type="EMBL" id="SRYD01000026">
    <property type="protein sequence ID" value="TGY74022.1"/>
    <property type="molecule type" value="Genomic_DNA"/>
</dbReference>
<evidence type="ECO:0000313" key="7">
    <source>
        <dbReference type="Proteomes" id="UP000306630"/>
    </source>
</evidence>
<keyword evidence="6" id="KW-1185">Reference proteome</keyword>
<dbReference type="NCBIfam" id="TIGR01981">
    <property type="entry name" value="sufD"/>
    <property type="match status" value="1"/>
</dbReference>
<dbReference type="Proteomes" id="UP000306630">
    <property type="component" value="Unassembled WGS sequence"/>
</dbReference>
<evidence type="ECO:0000313" key="5">
    <source>
        <dbReference type="EMBL" id="TGY74022.1"/>
    </source>
</evidence>
<feature type="domain" description="SUF system FeS cluster assembly SufBD N-terminal" evidence="3">
    <location>
        <begin position="1"/>
        <end position="171"/>
    </location>
</feature>
<accession>A0A1Z2XHP9</accession>
<dbReference type="STRING" id="1796646.A4V02_09570"/>
<evidence type="ECO:0000313" key="6">
    <source>
        <dbReference type="Proteomes" id="UP000186351"/>
    </source>
</evidence>
<dbReference type="PANTHER" id="PTHR43575">
    <property type="entry name" value="PROTEIN ABCI7, CHLOROPLASTIC"/>
    <property type="match status" value="1"/>
</dbReference>
<dbReference type="SUPFAM" id="SSF101960">
    <property type="entry name" value="Stabilizer of iron transporter SufD"/>
    <property type="match status" value="1"/>
</dbReference>
<dbReference type="PANTHER" id="PTHR43575:SF1">
    <property type="entry name" value="PROTEIN ABCI7, CHLOROPLASTIC"/>
    <property type="match status" value="1"/>
</dbReference>
<dbReference type="AlphaFoldDB" id="A0A1B1SAX2"/>
<feature type="domain" description="SUF system FeS cluster assembly SufBD core" evidence="2">
    <location>
        <begin position="181"/>
        <end position="408"/>
    </location>
</feature>